<dbReference type="InterPro" id="IPR006531">
    <property type="entry name" value="Gp5/Vgr_OB"/>
</dbReference>
<dbReference type="Pfam" id="PF04717">
    <property type="entry name" value="Phage_base_V"/>
    <property type="match status" value="1"/>
</dbReference>
<evidence type="ECO:0000259" key="1">
    <source>
        <dbReference type="Pfam" id="PF04717"/>
    </source>
</evidence>
<dbReference type="RefSeq" id="WP_108387345.1">
    <property type="nucleotide sequence ID" value="NZ_QBUD01000010.1"/>
</dbReference>
<evidence type="ECO:0000313" key="3">
    <source>
        <dbReference type="Proteomes" id="UP000244523"/>
    </source>
</evidence>
<sequence length="266" mass="28007">MSDTISTLRAVIRRELETMRLTEIGVVTEVQPHADAGDSDNYSCDVRLRNSGLELARVPVATGHIGTVAIPNVGDLVLLAFDRGDVNQPIITGRLYNDADRPPINTSDEVIFRLPLDAGEDETIKAAIRNHQSADPPRELIIEMEPKITLRITDGTVRATVGPSELFIDQSGASGGTVTVVTGGTKITLDQDGDATVEAVGALTMKAQRDVTIEGLNVKIKGQVNTDIEAGVNASLKGAITSVEASGSATLRGGVVAIQGVTNFSP</sequence>
<dbReference type="SUPFAM" id="SSF69255">
    <property type="entry name" value="gp5 N-terminal domain-like"/>
    <property type="match status" value="1"/>
</dbReference>
<dbReference type="Gene3D" id="2.40.50.230">
    <property type="entry name" value="Gp5 N-terminal domain"/>
    <property type="match status" value="1"/>
</dbReference>
<reference evidence="2 3" key="1">
    <citation type="submission" date="2018-04" db="EMBL/GenBank/DDBJ databases">
        <title>Genomic Encyclopedia of Archaeal and Bacterial Type Strains, Phase II (KMG-II): from individual species to whole genera.</title>
        <authorList>
            <person name="Goeker M."/>
        </authorList>
    </citation>
    <scope>NUCLEOTIDE SEQUENCE [LARGE SCALE GENOMIC DNA]</scope>
    <source>
        <strain evidence="2 3">DSM 29955</strain>
    </source>
</reference>
<feature type="domain" description="Gp5/Type VI secretion system Vgr protein OB-fold" evidence="1">
    <location>
        <begin position="58"/>
        <end position="96"/>
    </location>
</feature>
<gene>
    <name evidence="2" type="ORF">C8N45_11058</name>
</gene>
<name>A0A2T6KBZ0_9RHOB</name>
<organism evidence="2 3">
    <name type="scientific">Yoonia sediminilitoris</name>
    <dbReference type="NCBI Taxonomy" id="1286148"/>
    <lineage>
        <taxon>Bacteria</taxon>
        <taxon>Pseudomonadati</taxon>
        <taxon>Pseudomonadota</taxon>
        <taxon>Alphaproteobacteria</taxon>
        <taxon>Rhodobacterales</taxon>
        <taxon>Paracoccaceae</taxon>
        <taxon>Yoonia</taxon>
    </lineage>
</organism>
<accession>A0A2T6KBZ0</accession>
<dbReference type="OrthoDB" id="7269272at2"/>
<dbReference type="InterPro" id="IPR037026">
    <property type="entry name" value="Vgr_OB-fold_dom_sf"/>
</dbReference>
<keyword evidence="3" id="KW-1185">Reference proteome</keyword>
<protein>
    <recommendedName>
        <fullName evidence="1">Gp5/Type VI secretion system Vgr protein OB-fold domain-containing protein</fullName>
    </recommendedName>
</protein>
<evidence type="ECO:0000313" key="2">
    <source>
        <dbReference type="EMBL" id="PUB12419.1"/>
    </source>
</evidence>
<dbReference type="Proteomes" id="UP000244523">
    <property type="component" value="Unassembled WGS sequence"/>
</dbReference>
<comment type="caution">
    <text evidence="2">The sequence shown here is derived from an EMBL/GenBank/DDBJ whole genome shotgun (WGS) entry which is preliminary data.</text>
</comment>
<dbReference type="EMBL" id="QBUD01000010">
    <property type="protein sequence ID" value="PUB12419.1"/>
    <property type="molecule type" value="Genomic_DNA"/>
</dbReference>
<dbReference type="AlphaFoldDB" id="A0A2T6KBZ0"/>
<proteinExistence type="predicted"/>